<feature type="transmembrane region" description="Helical" evidence="12">
    <location>
        <begin position="176"/>
        <end position="195"/>
    </location>
</feature>
<evidence type="ECO:0000256" key="7">
    <source>
        <dbReference type="ARBA" id="ARBA00023053"/>
    </source>
</evidence>
<keyword evidence="6 12" id="KW-1133">Transmembrane helix</keyword>
<evidence type="ECO:0000256" key="2">
    <source>
        <dbReference type="ARBA" id="ARBA00006434"/>
    </source>
</evidence>
<dbReference type="CDD" id="cd11492">
    <property type="entry name" value="SLC5sbd_NIS-SMVT"/>
    <property type="match status" value="1"/>
</dbReference>
<protein>
    <submittedName>
        <fullName evidence="15">Sodium-coupled monocarboxylate transporter 1</fullName>
    </submittedName>
</protein>
<evidence type="ECO:0000256" key="3">
    <source>
        <dbReference type="ARBA" id="ARBA00022448"/>
    </source>
</evidence>
<evidence type="ECO:0000256" key="12">
    <source>
        <dbReference type="SAM" id="Phobius"/>
    </source>
</evidence>
<dbReference type="InterPro" id="IPR001734">
    <property type="entry name" value="Na/solute_symporter"/>
</dbReference>
<evidence type="ECO:0000256" key="10">
    <source>
        <dbReference type="ARBA" id="ARBA00023201"/>
    </source>
</evidence>
<evidence type="ECO:0000313" key="13">
    <source>
        <dbReference type="EnsemblMetazoa" id="XP_016983372.1"/>
    </source>
</evidence>
<dbReference type="Pfam" id="PF00474">
    <property type="entry name" value="SSF"/>
    <property type="match status" value="1"/>
</dbReference>
<evidence type="ECO:0000256" key="6">
    <source>
        <dbReference type="ARBA" id="ARBA00022989"/>
    </source>
</evidence>
<gene>
    <name evidence="15" type="primary">LOC108047620</name>
    <name evidence="13" type="synonym">108047620</name>
</gene>
<evidence type="ECO:0000256" key="1">
    <source>
        <dbReference type="ARBA" id="ARBA00004651"/>
    </source>
</evidence>
<keyword evidence="5 12" id="KW-0812">Transmembrane</keyword>
<comment type="subcellular location">
    <subcellularLocation>
        <location evidence="1">Cell membrane</location>
        <topology evidence="1">Multi-pass membrane protein</topology>
    </subcellularLocation>
</comment>
<dbReference type="Gene3D" id="1.20.1730.10">
    <property type="entry name" value="Sodium/glucose cotransporter"/>
    <property type="match status" value="1"/>
</dbReference>
<dbReference type="GeneID" id="108047620"/>
<evidence type="ECO:0000256" key="4">
    <source>
        <dbReference type="ARBA" id="ARBA00022475"/>
    </source>
</evidence>
<evidence type="ECO:0000256" key="9">
    <source>
        <dbReference type="ARBA" id="ARBA00023136"/>
    </source>
</evidence>
<dbReference type="OMA" id="FVGWPII"/>
<proteinExistence type="inferred from homology"/>
<feature type="transmembrane region" description="Helical" evidence="12">
    <location>
        <begin position="426"/>
        <end position="451"/>
    </location>
</feature>
<feature type="transmembrane region" description="Helical" evidence="12">
    <location>
        <begin position="294"/>
        <end position="321"/>
    </location>
</feature>
<dbReference type="RefSeq" id="XP_016983372.1">
    <property type="nucleotide sequence ID" value="XM_017127883.1"/>
</dbReference>
<keyword evidence="7" id="KW-0915">Sodium</keyword>
<keyword evidence="8" id="KW-0406">Ion transport</keyword>
<dbReference type="InterPro" id="IPR051163">
    <property type="entry name" value="Sodium:Solute_Symporter_SSF"/>
</dbReference>
<feature type="transmembrane region" description="Helical" evidence="12">
    <location>
        <begin position="533"/>
        <end position="555"/>
    </location>
</feature>
<evidence type="ECO:0000256" key="8">
    <source>
        <dbReference type="ARBA" id="ARBA00023065"/>
    </source>
</evidence>
<dbReference type="PROSITE" id="PS50283">
    <property type="entry name" value="NA_SOLUT_SYMP_3"/>
    <property type="match status" value="1"/>
</dbReference>
<evidence type="ECO:0000313" key="15">
    <source>
        <dbReference type="RefSeq" id="XP_016983372.1"/>
    </source>
</evidence>
<dbReference type="PANTHER" id="PTHR42985:SF5">
    <property type="entry name" value="FI02094P-RELATED"/>
    <property type="match status" value="1"/>
</dbReference>
<feature type="transmembrane region" description="Helical" evidence="12">
    <location>
        <begin position="356"/>
        <end position="380"/>
    </location>
</feature>
<feature type="transmembrane region" description="Helical" evidence="12">
    <location>
        <begin position="145"/>
        <end position="170"/>
    </location>
</feature>
<dbReference type="GO" id="GO:0006814">
    <property type="term" value="P:sodium ion transport"/>
    <property type="evidence" value="ECO:0007669"/>
    <property type="project" value="UniProtKB-KW"/>
</dbReference>
<reference evidence="15" key="2">
    <citation type="submission" date="2025-04" db="UniProtKB">
        <authorList>
            <consortium name="RefSeq"/>
        </authorList>
    </citation>
    <scope>IDENTIFICATION</scope>
</reference>
<dbReference type="AlphaFoldDB" id="A0A6P4EZ20"/>
<feature type="transmembrane region" description="Helical" evidence="12">
    <location>
        <begin position="18"/>
        <end position="37"/>
    </location>
</feature>
<keyword evidence="9 12" id="KW-0472">Membrane</keyword>
<keyword evidence="4" id="KW-1003">Cell membrane</keyword>
<keyword evidence="14" id="KW-1185">Reference proteome</keyword>
<comment type="similarity">
    <text evidence="2 11">Belongs to the sodium:solute symporter (SSF) (TC 2.A.21) family.</text>
</comment>
<evidence type="ECO:0000313" key="14">
    <source>
        <dbReference type="Proteomes" id="UP001652680"/>
    </source>
</evidence>
<organism evidence="15">
    <name type="scientific">Drosophila rhopaloa</name>
    <name type="common">Fruit fly</name>
    <dbReference type="NCBI Taxonomy" id="1041015"/>
    <lineage>
        <taxon>Eukaryota</taxon>
        <taxon>Metazoa</taxon>
        <taxon>Ecdysozoa</taxon>
        <taxon>Arthropoda</taxon>
        <taxon>Hexapoda</taxon>
        <taxon>Insecta</taxon>
        <taxon>Pterygota</taxon>
        <taxon>Neoptera</taxon>
        <taxon>Endopterygota</taxon>
        <taxon>Diptera</taxon>
        <taxon>Brachycera</taxon>
        <taxon>Muscomorpha</taxon>
        <taxon>Ephydroidea</taxon>
        <taxon>Drosophilidae</taxon>
        <taxon>Drosophila</taxon>
        <taxon>Sophophora</taxon>
    </lineage>
</organism>
<dbReference type="PANTHER" id="PTHR42985">
    <property type="entry name" value="SODIUM-COUPLED MONOCARBOXYLATE TRANSPORTER"/>
    <property type="match status" value="1"/>
</dbReference>
<feature type="transmembrane region" description="Helical" evidence="12">
    <location>
        <begin position="101"/>
        <end position="124"/>
    </location>
</feature>
<keyword evidence="10" id="KW-0739">Sodium transport</keyword>
<evidence type="ECO:0000256" key="11">
    <source>
        <dbReference type="RuleBase" id="RU362091"/>
    </source>
</evidence>
<evidence type="ECO:0000256" key="5">
    <source>
        <dbReference type="ARBA" id="ARBA00022692"/>
    </source>
</evidence>
<sequence>MHVEELRASLQSFGWQDYLVFCLMLAICAVIGIYFCLQLRSESRKQKTHGSEEAANSAASYLVGGRQMKIFPITMSLISSFISGITLLGTPTEVYLYGGQYMYIMGSLVLMGFCMYYFFLPVFHELNLISTYKYLEQRYNRSLRLFGSVMFIVASLLWLPIVIYVPAIAFNQATGVNIHIVTPIVCVVCIFYTCIGGLKAVVWTDVIQTIIMFGAMALVLIKGTLDIGGPGVVWQRAQETARLERPNFSADLTERYTFYSLVLGGVAHWLKSNAISQNMIQRYLSLPTLRDARIAIWTFIAGVLAFLMICGYTGLLIYATYAQCDPLETKLAQRNDQLLPLLVMETLGSYPGLPGVFVAGVFSAALSSLSTGLNSLSAVVLEDFVKTFRKSPLSEAQTAFVMRSVVVVFGIIFVALVFAVEKLGAVLQLTITLSSVANGPLLGIFTAGVMLPWVNSKGALLGGFSSLVVMAWMCVSAQRDLVTGDLVYKRKPYSTMGCNYTFAGEPREFASLALDGDFSSSPSGPFQLYRISYLYFTLFGALTTIVVALVTSLLLRESDLDGVDTRLLTPFVRRWLERRRHRRSVIPDPGQKSGNKQETRT</sequence>
<dbReference type="EnsemblMetazoa" id="XM_017127883.2">
    <property type="protein sequence ID" value="XP_016983372.1"/>
    <property type="gene ID" value="LOC108047620"/>
</dbReference>
<dbReference type="NCBIfam" id="TIGR00813">
    <property type="entry name" value="sss"/>
    <property type="match status" value="1"/>
</dbReference>
<feature type="transmembrane region" description="Helical" evidence="12">
    <location>
        <begin position="400"/>
        <end position="420"/>
    </location>
</feature>
<feature type="transmembrane region" description="Helical" evidence="12">
    <location>
        <begin position="458"/>
        <end position="478"/>
    </location>
</feature>
<accession>A0A6P4EZ20</accession>
<dbReference type="OrthoDB" id="6132759at2759"/>
<feature type="transmembrane region" description="Helical" evidence="12">
    <location>
        <begin position="70"/>
        <end position="89"/>
    </location>
</feature>
<keyword evidence="3" id="KW-0813">Transport</keyword>
<dbReference type="GO" id="GO:0015293">
    <property type="term" value="F:symporter activity"/>
    <property type="evidence" value="ECO:0007669"/>
    <property type="project" value="TreeGrafter"/>
</dbReference>
<dbReference type="InterPro" id="IPR038377">
    <property type="entry name" value="Na/Glc_symporter_sf"/>
</dbReference>
<reference evidence="14" key="1">
    <citation type="journal article" date="2021" name="Elife">
        <title>Highly contiguous assemblies of 101 drosophilid genomes.</title>
        <authorList>
            <person name="Kim B.Y."/>
            <person name="Wang J.R."/>
            <person name="Miller D.E."/>
            <person name="Barmina O."/>
            <person name="Delaney E."/>
            <person name="Thompson A."/>
            <person name="Comeault A.A."/>
            <person name="Peede D."/>
            <person name="D'Agostino E.R."/>
            <person name="Pelaez J."/>
            <person name="Aguilar J.M."/>
            <person name="Haji D."/>
            <person name="Matsunaga T."/>
            <person name="Armstrong E.E."/>
            <person name="Zych M."/>
            <person name="Ogawa Y."/>
            <person name="Stamenkovic-Radak M."/>
            <person name="Jelic M."/>
            <person name="Veselinovic M.S."/>
            <person name="Tanaskovic M."/>
            <person name="Eric P."/>
            <person name="Gao J.J."/>
            <person name="Katoh T.K."/>
            <person name="Toda M.J."/>
            <person name="Watabe H."/>
            <person name="Watada M."/>
            <person name="Davis J.S."/>
            <person name="Moyle L.C."/>
            <person name="Manoli G."/>
            <person name="Bertolini E."/>
            <person name="Kostal V."/>
            <person name="Hawley R.S."/>
            <person name="Takahashi A."/>
            <person name="Jones C.D."/>
            <person name="Price D.K."/>
            <person name="Whiteman N."/>
            <person name="Kopp A."/>
            <person name="Matute D.R."/>
            <person name="Petrov D.A."/>
        </authorList>
    </citation>
    <scope>NUCLEOTIDE SEQUENCE [LARGE SCALE GENOMIC DNA]</scope>
</reference>
<name>A0A6P4EZ20_DRORH</name>
<dbReference type="GO" id="GO:0005886">
    <property type="term" value="C:plasma membrane"/>
    <property type="evidence" value="ECO:0007669"/>
    <property type="project" value="UniProtKB-SubCell"/>
</dbReference>
<reference evidence="13" key="3">
    <citation type="submission" date="2025-05" db="UniProtKB">
        <authorList>
            <consortium name="EnsemblMetazoa"/>
        </authorList>
    </citation>
    <scope>IDENTIFICATION</scope>
</reference>
<dbReference type="Proteomes" id="UP001652680">
    <property type="component" value="Unassembled WGS sequence"/>
</dbReference>